<evidence type="ECO:0000313" key="3">
    <source>
        <dbReference type="Proteomes" id="UP000054516"/>
    </source>
</evidence>
<accession>A0A1W2TFL6</accession>
<dbReference type="EMBL" id="DF977469">
    <property type="protein sequence ID" value="GAP86864.1"/>
    <property type="molecule type" value="Genomic_DNA"/>
</dbReference>
<feature type="region of interest" description="Disordered" evidence="1">
    <location>
        <begin position="75"/>
        <end position="116"/>
    </location>
</feature>
<dbReference type="OrthoDB" id="4492972at2759"/>
<reference evidence="2" key="1">
    <citation type="submission" date="2016-03" db="EMBL/GenBank/DDBJ databases">
        <title>Draft genome sequence of Rosellinia necatrix.</title>
        <authorList>
            <person name="Kanematsu S."/>
        </authorList>
    </citation>
    <scope>NUCLEOTIDE SEQUENCE [LARGE SCALE GENOMIC DNA]</scope>
    <source>
        <strain evidence="2">W97</strain>
    </source>
</reference>
<dbReference type="AlphaFoldDB" id="A0A1W2TFL6"/>
<evidence type="ECO:0000256" key="1">
    <source>
        <dbReference type="SAM" id="MobiDB-lite"/>
    </source>
</evidence>
<proteinExistence type="predicted"/>
<feature type="region of interest" description="Disordered" evidence="1">
    <location>
        <begin position="190"/>
        <end position="234"/>
    </location>
</feature>
<evidence type="ECO:0000313" key="2">
    <source>
        <dbReference type="EMBL" id="GAP86864.1"/>
    </source>
</evidence>
<dbReference type="Proteomes" id="UP000054516">
    <property type="component" value="Unassembled WGS sequence"/>
</dbReference>
<name>A0A1W2TFL6_ROSNE</name>
<gene>
    <name evidence="2" type="ORF">SAMD00023353_2400010</name>
</gene>
<dbReference type="OMA" id="WMGINSR"/>
<keyword evidence="3" id="KW-1185">Reference proteome</keyword>
<organism evidence="2">
    <name type="scientific">Rosellinia necatrix</name>
    <name type="common">White root-rot fungus</name>
    <dbReference type="NCBI Taxonomy" id="77044"/>
    <lineage>
        <taxon>Eukaryota</taxon>
        <taxon>Fungi</taxon>
        <taxon>Dikarya</taxon>
        <taxon>Ascomycota</taxon>
        <taxon>Pezizomycotina</taxon>
        <taxon>Sordariomycetes</taxon>
        <taxon>Xylariomycetidae</taxon>
        <taxon>Xylariales</taxon>
        <taxon>Xylariaceae</taxon>
        <taxon>Rosellinia</taxon>
    </lineage>
</organism>
<protein>
    <submittedName>
        <fullName evidence="2">Uncharacterized protein</fullName>
    </submittedName>
</protein>
<sequence>MPLFNPLKLFVFPFVFLVALPLALCAGATTILAFLVLFLRLFLVYFDLGLETLRYILLGHGTQARYIASRSTPAITPASSTHPTPIPSPASATFGHRRRARRPGSGGNGSGSGSITPVSGFDDVFAVTTPSIGLERDFEGVGGWRLDNVDEQQWYNLNSRLLNPYRRHHFRSQSGGAVLAGPASARAITRSGSVTGAHSPERTKRPLSSGRSSASRMLGSNMPQGLTKADEDGYFPLYGGKNTKKLVI</sequence>